<proteinExistence type="predicted"/>
<dbReference type="InterPro" id="IPR009057">
    <property type="entry name" value="Homeodomain-like_sf"/>
</dbReference>
<dbReference type="Pfam" id="PF01418">
    <property type="entry name" value="HTH_6"/>
    <property type="match status" value="1"/>
</dbReference>
<dbReference type="PROSITE" id="PS51071">
    <property type="entry name" value="HTH_RPIR"/>
    <property type="match status" value="1"/>
</dbReference>
<dbReference type="InterPro" id="IPR035472">
    <property type="entry name" value="RpiR-like_SIS"/>
</dbReference>
<accession>A0ABS4JVQ6</accession>
<evidence type="ECO:0000313" key="6">
    <source>
        <dbReference type="EMBL" id="MBP2019615.1"/>
    </source>
</evidence>
<evidence type="ECO:0000256" key="3">
    <source>
        <dbReference type="ARBA" id="ARBA00023163"/>
    </source>
</evidence>
<sequence length="286" mass="30389">MGNAEPQTGLLLRIQSILASLTRAERRVADAVLSDPKAAIFDSVTDLAEKAGVGETTVLRFCRTLGCRGYQEFKLMLARDESLGARGLGEDLEESDDPGAILTKVTQHNMQAVSQTGALLSPAAVDRAVEALLRARRVEVYGVGTSGITALDAMYRFRRIGFNITAIPDPHYAAMSAALLGPEDVAIGVSHSGSTKDTLAALRGARQAGATTICLTAHARSPITAEADIVLLTAPREAPLEGSSFAAKIAQIHALDVLFVSLVQRDRERSLRLTEKTASAVVDRLV</sequence>
<dbReference type="InterPro" id="IPR047640">
    <property type="entry name" value="RpiR-like"/>
</dbReference>
<dbReference type="SUPFAM" id="SSF46689">
    <property type="entry name" value="Homeodomain-like"/>
    <property type="match status" value="1"/>
</dbReference>
<dbReference type="PANTHER" id="PTHR30514:SF9">
    <property type="entry name" value="TRANSCRIPTIONAL REGULATOR"/>
    <property type="match status" value="1"/>
</dbReference>
<dbReference type="Pfam" id="PF01380">
    <property type="entry name" value="SIS"/>
    <property type="match status" value="1"/>
</dbReference>
<feature type="domain" description="SIS" evidence="5">
    <location>
        <begin position="128"/>
        <end position="268"/>
    </location>
</feature>
<name>A0ABS4JVQ6_9FIRM</name>
<evidence type="ECO:0000313" key="7">
    <source>
        <dbReference type="Proteomes" id="UP001519289"/>
    </source>
</evidence>
<dbReference type="InterPro" id="IPR001347">
    <property type="entry name" value="SIS_dom"/>
</dbReference>
<dbReference type="Gene3D" id="1.10.10.10">
    <property type="entry name" value="Winged helix-like DNA-binding domain superfamily/Winged helix DNA-binding domain"/>
    <property type="match status" value="1"/>
</dbReference>
<evidence type="ECO:0000259" key="4">
    <source>
        <dbReference type="PROSITE" id="PS51071"/>
    </source>
</evidence>
<organism evidence="6 7">
    <name type="scientific">Symbiobacterium terraclitae</name>
    <dbReference type="NCBI Taxonomy" id="557451"/>
    <lineage>
        <taxon>Bacteria</taxon>
        <taxon>Bacillati</taxon>
        <taxon>Bacillota</taxon>
        <taxon>Clostridia</taxon>
        <taxon>Eubacteriales</taxon>
        <taxon>Symbiobacteriaceae</taxon>
        <taxon>Symbiobacterium</taxon>
    </lineage>
</organism>
<dbReference type="Proteomes" id="UP001519289">
    <property type="component" value="Unassembled WGS sequence"/>
</dbReference>
<dbReference type="CDD" id="cd05013">
    <property type="entry name" value="SIS_RpiR"/>
    <property type="match status" value="1"/>
</dbReference>
<keyword evidence="1" id="KW-0805">Transcription regulation</keyword>
<evidence type="ECO:0000259" key="5">
    <source>
        <dbReference type="PROSITE" id="PS51464"/>
    </source>
</evidence>
<dbReference type="GO" id="GO:0003677">
    <property type="term" value="F:DNA binding"/>
    <property type="evidence" value="ECO:0007669"/>
    <property type="project" value="UniProtKB-KW"/>
</dbReference>
<dbReference type="RefSeq" id="WP_209467718.1">
    <property type="nucleotide sequence ID" value="NZ_JAGGLG010000031.1"/>
</dbReference>
<dbReference type="PROSITE" id="PS51464">
    <property type="entry name" value="SIS"/>
    <property type="match status" value="1"/>
</dbReference>
<dbReference type="PANTHER" id="PTHR30514">
    <property type="entry name" value="GLUCOKINASE"/>
    <property type="match status" value="1"/>
</dbReference>
<dbReference type="InterPro" id="IPR000281">
    <property type="entry name" value="HTH_RpiR"/>
</dbReference>
<dbReference type="Gene3D" id="3.40.50.10490">
    <property type="entry name" value="Glucose-6-phosphate isomerase like protein, domain 1"/>
    <property type="match status" value="1"/>
</dbReference>
<keyword evidence="2 6" id="KW-0238">DNA-binding</keyword>
<dbReference type="InterPro" id="IPR036388">
    <property type="entry name" value="WH-like_DNA-bd_sf"/>
</dbReference>
<feature type="domain" description="HTH rpiR-type" evidence="4">
    <location>
        <begin position="8"/>
        <end position="84"/>
    </location>
</feature>
<dbReference type="SUPFAM" id="SSF53697">
    <property type="entry name" value="SIS domain"/>
    <property type="match status" value="1"/>
</dbReference>
<dbReference type="InterPro" id="IPR046348">
    <property type="entry name" value="SIS_dom_sf"/>
</dbReference>
<reference evidence="6 7" key="1">
    <citation type="submission" date="2021-03" db="EMBL/GenBank/DDBJ databases">
        <title>Genomic Encyclopedia of Type Strains, Phase IV (KMG-IV): sequencing the most valuable type-strain genomes for metagenomic binning, comparative biology and taxonomic classification.</title>
        <authorList>
            <person name="Goeker M."/>
        </authorList>
    </citation>
    <scope>NUCLEOTIDE SEQUENCE [LARGE SCALE GENOMIC DNA]</scope>
    <source>
        <strain evidence="6 7">DSM 27138</strain>
    </source>
</reference>
<keyword evidence="7" id="KW-1185">Reference proteome</keyword>
<keyword evidence="3" id="KW-0804">Transcription</keyword>
<dbReference type="EMBL" id="JAGGLG010000031">
    <property type="protein sequence ID" value="MBP2019615.1"/>
    <property type="molecule type" value="Genomic_DNA"/>
</dbReference>
<gene>
    <name evidence="6" type="ORF">J2Z79_003057</name>
</gene>
<protein>
    <submittedName>
        <fullName evidence="6">DNA-binding MurR/RpiR family transcriptional regulator</fullName>
    </submittedName>
</protein>
<comment type="caution">
    <text evidence="6">The sequence shown here is derived from an EMBL/GenBank/DDBJ whole genome shotgun (WGS) entry which is preliminary data.</text>
</comment>
<dbReference type="PROSITE" id="PS00356">
    <property type="entry name" value="HTH_LACI_1"/>
    <property type="match status" value="1"/>
</dbReference>
<evidence type="ECO:0000256" key="2">
    <source>
        <dbReference type="ARBA" id="ARBA00023125"/>
    </source>
</evidence>
<evidence type="ECO:0000256" key="1">
    <source>
        <dbReference type="ARBA" id="ARBA00023015"/>
    </source>
</evidence>